<organism evidence="2 3">
    <name type="scientific">Rhodohalobacter sulfatireducens</name>
    <dbReference type="NCBI Taxonomy" id="2911366"/>
    <lineage>
        <taxon>Bacteria</taxon>
        <taxon>Pseudomonadati</taxon>
        <taxon>Balneolota</taxon>
        <taxon>Balneolia</taxon>
        <taxon>Balneolales</taxon>
        <taxon>Balneolaceae</taxon>
        <taxon>Rhodohalobacter</taxon>
    </lineage>
</organism>
<evidence type="ECO:0000259" key="1">
    <source>
        <dbReference type="Pfam" id="PF05430"/>
    </source>
</evidence>
<name>A0ABS9KE58_9BACT</name>
<reference evidence="2" key="2">
    <citation type="submission" date="2024-05" db="EMBL/GenBank/DDBJ databases">
        <title>Rhodohalobacter halophilus gen. nov., sp. nov., a moderately halophilic member of the family Balneolaceae.</title>
        <authorList>
            <person name="Xia J."/>
        </authorList>
    </citation>
    <scope>NUCLEOTIDE SEQUENCE</scope>
    <source>
        <strain evidence="2">WB101</strain>
    </source>
</reference>
<evidence type="ECO:0000313" key="3">
    <source>
        <dbReference type="Proteomes" id="UP001165366"/>
    </source>
</evidence>
<gene>
    <name evidence="2" type="primary">mnmD</name>
    <name evidence="2" type="ORF">L6773_11240</name>
</gene>
<keyword evidence="3" id="KW-1185">Reference proteome</keyword>
<sequence>MPEKSSKPIIKKTGDGSTSLYSPTFDQLYHNPNGAVAESRHVFFETNGLFKALEKRSSLHIFEVGFGTGLNLLLTLDYLRKMNLNTKIAYYSVEAFPIDADITEDFEFADEPGLQNSLPMLRTVLQDIYPGMNRIQLTDQLSLHFWFGFFDDLFEEHDKKSIINHKIDFIFQDAFSPDVNKELWTPDVFKKLASISNDDAVLSTYCAASAARAAMAVAGWKIARARGALGKREMTLASLNADKLVDFKRVNEKRLAERFEKGDFE</sequence>
<dbReference type="PANTHER" id="PTHR39963:SF1">
    <property type="entry name" value="MNMC-LIKE METHYLTRANSFERASE DOMAIN-CONTAINING PROTEIN"/>
    <property type="match status" value="1"/>
</dbReference>
<dbReference type="Proteomes" id="UP001165366">
    <property type="component" value="Unassembled WGS sequence"/>
</dbReference>
<protein>
    <submittedName>
        <fullName evidence="2">tRNA (5-methylaminomethyl-2-thiouridine)(34)-methyltransferase MnmD</fullName>
    </submittedName>
</protein>
<dbReference type="NCBIfam" id="NF033855">
    <property type="entry name" value="tRNA_MNMC2"/>
    <property type="match status" value="1"/>
</dbReference>
<comment type="caution">
    <text evidence="2">The sequence shown here is derived from an EMBL/GenBank/DDBJ whole genome shotgun (WGS) entry which is preliminary data.</text>
</comment>
<dbReference type="Pfam" id="PF05430">
    <property type="entry name" value="Methyltransf_30"/>
    <property type="match status" value="1"/>
</dbReference>
<dbReference type="Gene3D" id="3.40.50.150">
    <property type="entry name" value="Vaccinia Virus protein VP39"/>
    <property type="match status" value="1"/>
</dbReference>
<evidence type="ECO:0000313" key="2">
    <source>
        <dbReference type="EMBL" id="MCG2589144.1"/>
    </source>
</evidence>
<proteinExistence type="predicted"/>
<dbReference type="InterPro" id="IPR008471">
    <property type="entry name" value="MnmC-like_methylTransf"/>
</dbReference>
<dbReference type="PANTHER" id="PTHR39963">
    <property type="entry name" value="SLL0983 PROTEIN"/>
    <property type="match status" value="1"/>
</dbReference>
<dbReference type="RefSeq" id="WP_237854494.1">
    <property type="nucleotide sequence ID" value="NZ_JAKLWS010000013.1"/>
</dbReference>
<accession>A0ABS9KE58</accession>
<dbReference type="EMBL" id="JAKLWS010000013">
    <property type="protein sequence ID" value="MCG2589144.1"/>
    <property type="molecule type" value="Genomic_DNA"/>
</dbReference>
<dbReference type="InterPro" id="IPR029063">
    <property type="entry name" value="SAM-dependent_MTases_sf"/>
</dbReference>
<feature type="domain" description="MnmC-like methyltransferase" evidence="1">
    <location>
        <begin position="128"/>
        <end position="239"/>
    </location>
</feature>
<reference evidence="2" key="1">
    <citation type="submission" date="2022-01" db="EMBL/GenBank/DDBJ databases">
        <authorList>
            <person name="Wang Y."/>
        </authorList>
    </citation>
    <scope>NUCLEOTIDE SEQUENCE</scope>
    <source>
        <strain evidence="2">WB101</strain>
    </source>
</reference>
<dbReference type="InterPro" id="IPR047785">
    <property type="entry name" value="tRNA_MNMC2"/>
</dbReference>